<feature type="domain" description="Disease resistance R13L4/SHOC-2-like LRR" evidence="4">
    <location>
        <begin position="145"/>
        <end position="242"/>
    </location>
</feature>
<name>A0A2U1MJ71_ARTAN</name>
<dbReference type="STRING" id="35608.A0A2U1MJ71"/>
<dbReference type="PROSITE" id="PS51450">
    <property type="entry name" value="LRR"/>
    <property type="match status" value="1"/>
</dbReference>
<dbReference type="SUPFAM" id="SSF52047">
    <property type="entry name" value="RNI-like"/>
    <property type="match status" value="1"/>
</dbReference>
<keyword evidence="6" id="KW-1185">Reference proteome</keyword>
<dbReference type="Proteomes" id="UP000245207">
    <property type="component" value="Unassembled WGS sequence"/>
</dbReference>
<dbReference type="InterPro" id="IPR055414">
    <property type="entry name" value="LRR_R13L4/SHOC2-like"/>
</dbReference>
<accession>A0A2U1MJ71</accession>
<dbReference type="OrthoDB" id="1000294at2759"/>
<dbReference type="PANTHER" id="PTHR45752:SF194">
    <property type="entry name" value="NB-ARC DOMAIN-CONTAINING PROTEIN"/>
    <property type="match status" value="1"/>
</dbReference>
<evidence type="ECO:0000313" key="5">
    <source>
        <dbReference type="EMBL" id="PWA61310.1"/>
    </source>
</evidence>
<dbReference type="AlphaFoldDB" id="A0A2U1MJ71"/>
<organism evidence="5 6">
    <name type="scientific">Artemisia annua</name>
    <name type="common">Sweet wormwood</name>
    <dbReference type="NCBI Taxonomy" id="35608"/>
    <lineage>
        <taxon>Eukaryota</taxon>
        <taxon>Viridiplantae</taxon>
        <taxon>Streptophyta</taxon>
        <taxon>Embryophyta</taxon>
        <taxon>Tracheophyta</taxon>
        <taxon>Spermatophyta</taxon>
        <taxon>Magnoliopsida</taxon>
        <taxon>eudicotyledons</taxon>
        <taxon>Gunneridae</taxon>
        <taxon>Pentapetalae</taxon>
        <taxon>asterids</taxon>
        <taxon>campanulids</taxon>
        <taxon>Asterales</taxon>
        <taxon>Asteraceae</taxon>
        <taxon>Asteroideae</taxon>
        <taxon>Anthemideae</taxon>
        <taxon>Artemisiinae</taxon>
        <taxon>Artemisia</taxon>
    </lineage>
</organism>
<sequence>MAANLSGWDLQDMTNGFESKFMIPFLEKSSKHYVTDPYMLCFRRLKVMKLRYCCNLTTTPDFSEITNLEELDLEGCVNLVNVHPSIGMLKTLVVLNLAGCLKVEQHPSFVSSLINLESLSFSGQGRIQPTSWTSITGFIWNQQHPQRSVWSSLASLHMLKKLNFSYCNLLEVPESIGSLSCLKELNLEGNNLLEVPESIGGLSCLEDLYLSGNNFTSLPGSLSQLSHLTTLFIERCMKLEVLPELPPSLLEINASDCTSLREINASDCTSFNNFRNCPKLLQNVTIDSEGSISKTECLDSSITSQGFSHQLCAFLGYLGIQTNICEFFRSPKSAFDSLDIIYHGNSMPEWFTNRSRENHVKVELPLPSDWCYDKFIGYGTCVVLSWEKLLSTFKGFSVENFDGASLITEDYFPDLSQHYFRDKLTGIQDSYMIWLHYTRDITRWEEAKKFVTFSFKDYENEDEDEDVEVKEYGVRLICDEDIQQEADLSMLQGLPTPTQHGGMLHLNGVSGCSYWLW</sequence>
<keyword evidence="1" id="KW-0433">Leucine-rich repeat</keyword>
<dbReference type="EMBL" id="PKPP01005134">
    <property type="protein sequence ID" value="PWA61310.1"/>
    <property type="molecule type" value="Genomic_DNA"/>
</dbReference>
<dbReference type="GO" id="GO:0051707">
    <property type="term" value="P:response to other organism"/>
    <property type="evidence" value="ECO:0007669"/>
    <property type="project" value="UniProtKB-ARBA"/>
</dbReference>
<proteinExistence type="predicted"/>
<gene>
    <name evidence="5" type="ORF">CTI12_AA223160</name>
</gene>
<protein>
    <submittedName>
        <fullName evidence="5">Leucine-rich repeat-containing protein</fullName>
    </submittedName>
</protein>
<evidence type="ECO:0000313" key="6">
    <source>
        <dbReference type="Proteomes" id="UP000245207"/>
    </source>
</evidence>
<dbReference type="Gene3D" id="3.80.10.10">
    <property type="entry name" value="Ribonuclease Inhibitor"/>
    <property type="match status" value="2"/>
</dbReference>
<dbReference type="InterPro" id="IPR032675">
    <property type="entry name" value="LRR_dom_sf"/>
</dbReference>
<dbReference type="GO" id="GO:0006952">
    <property type="term" value="P:defense response"/>
    <property type="evidence" value="ECO:0007669"/>
    <property type="project" value="UniProtKB-ARBA"/>
</dbReference>
<dbReference type="InterPro" id="IPR045344">
    <property type="entry name" value="C-JID"/>
</dbReference>
<evidence type="ECO:0000256" key="2">
    <source>
        <dbReference type="ARBA" id="ARBA00022737"/>
    </source>
</evidence>
<dbReference type="InterPro" id="IPR001611">
    <property type="entry name" value="Leu-rich_rpt"/>
</dbReference>
<evidence type="ECO:0000259" key="4">
    <source>
        <dbReference type="Pfam" id="PF23598"/>
    </source>
</evidence>
<dbReference type="SMART" id="SM00369">
    <property type="entry name" value="LRR_TYP"/>
    <property type="match status" value="3"/>
</dbReference>
<reference evidence="5 6" key="1">
    <citation type="journal article" date="2018" name="Mol. Plant">
        <title>The genome of Artemisia annua provides insight into the evolution of Asteraceae family and artemisinin biosynthesis.</title>
        <authorList>
            <person name="Shen Q."/>
            <person name="Zhang L."/>
            <person name="Liao Z."/>
            <person name="Wang S."/>
            <person name="Yan T."/>
            <person name="Shi P."/>
            <person name="Liu M."/>
            <person name="Fu X."/>
            <person name="Pan Q."/>
            <person name="Wang Y."/>
            <person name="Lv Z."/>
            <person name="Lu X."/>
            <person name="Zhang F."/>
            <person name="Jiang W."/>
            <person name="Ma Y."/>
            <person name="Chen M."/>
            <person name="Hao X."/>
            <person name="Li L."/>
            <person name="Tang Y."/>
            <person name="Lv G."/>
            <person name="Zhou Y."/>
            <person name="Sun X."/>
            <person name="Brodelius P.E."/>
            <person name="Rose J.K.C."/>
            <person name="Tang K."/>
        </authorList>
    </citation>
    <scope>NUCLEOTIDE SEQUENCE [LARGE SCALE GENOMIC DNA]</scope>
    <source>
        <strain evidence="6">cv. Huhao1</strain>
        <tissue evidence="5">Leaf</tissue>
    </source>
</reference>
<dbReference type="PANTHER" id="PTHR45752">
    <property type="entry name" value="LEUCINE-RICH REPEAT-CONTAINING"/>
    <property type="match status" value="1"/>
</dbReference>
<evidence type="ECO:0000259" key="3">
    <source>
        <dbReference type="Pfam" id="PF20160"/>
    </source>
</evidence>
<evidence type="ECO:0000256" key="1">
    <source>
        <dbReference type="ARBA" id="ARBA00022614"/>
    </source>
</evidence>
<keyword evidence="2" id="KW-0677">Repeat</keyword>
<dbReference type="Pfam" id="PF20160">
    <property type="entry name" value="C-JID"/>
    <property type="match status" value="1"/>
</dbReference>
<feature type="domain" description="C-JID" evidence="3">
    <location>
        <begin position="343"/>
        <end position="481"/>
    </location>
</feature>
<dbReference type="InterPro" id="IPR050715">
    <property type="entry name" value="LRR-SigEffector_domain"/>
</dbReference>
<dbReference type="Pfam" id="PF23598">
    <property type="entry name" value="LRR_14"/>
    <property type="match status" value="1"/>
</dbReference>
<comment type="caution">
    <text evidence="5">The sequence shown here is derived from an EMBL/GenBank/DDBJ whole genome shotgun (WGS) entry which is preliminary data.</text>
</comment>
<dbReference type="InterPro" id="IPR003591">
    <property type="entry name" value="Leu-rich_rpt_typical-subtyp"/>
</dbReference>